<dbReference type="Proteomes" id="UP000191554">
    <property type="component" value="Unassembled WGS sequence"/>
</dbReference>
<dbReference type="AlphaFoldDB" id="A0A1V4SRA6"/>
<dbReference type="STRING" id="48256.CLHUN_02450"/>
<accession>A0A1V4SRA6</accession>
<dbReference type="EMBL" id="MZGX01000001">
    <property type="protein sequence ID" value="OPX46429.1"/>
    <property type="molecule type" value="Genomic_DNA"/>
</dbReference>
<name>A0A1V4SRA6_RUMHU</name>
<keyword evidence="2" id="KW-1185">Reference proteome</keyword>
<sequence length="124" mass="13863">MAVNALPDTGNPSKAGKHDRRVYQMGSLSQLKKELQKGKRFIVLDHQKPDLIGTVREVSTVQGNAIYTKIADNPEHKHSICNGGRGLRMDYAKASCYEFGDSIKWFAAPIGTDDNRLIMEFKLL</sequence>
<comment type="caution">
    <text evidence="1">The sequence shown here is derived from an EMBL/GenBank/DDBJ whole genome shotgun (WGS) entry which is preliminary data.</text>
</comment>
<organism evidence="1 2">
    <name type="scientific">Ruminiclostridium hungatei</name>
    <name type="common">Clostridium hungatei</name>
    <dbReference type="NCBI Taxonomy" id="48256"/>
    <lineage>
        <taxon>Bacteria</taxon>
        <taxon>Bacillati</taxon>
        <taxon>Bacillota</taxon>
        <taxon>Clostridia</taxon>
        <taxon>Eubacteriales</taxon>
        <taxon>Oscillospiraceae</taxon>
        <taxon>Ruminiclostridium</taxon>
    </lineage>
</organism>
<evidence type="ECO:0000313" key="2">
    <source>
        <dbReference type="Proteomes" id="UP000191554"/>
    </source>
</evidence>
<evidence type="ECO:0000313" key="1">
    <source>
        <dbReference type="EMBL" id="OPX46429.1"/>
    </source>
</evidence>
<protein>
    <submittedName>
        <fullName evidence="1">Uncharacterized protein</fullName>
    </submittedName>
</protein>
<reference evidence="1 2" key="1">
    <citation type="submission" date="2017-03" db="EMBL/GenBank/DDBJ databases">
        <title>Genome sequence of Clostridium hungatei DSM 14427.</title>
        <authorList>
            <person name="Poehlein A."/>
            <person name="Daniel R."/>
        </authorList>
    </citation>
    <scope>NUCLEOTIDE SEQUENCE [LARGE SCALE GENOMIC DNA]</scope>
    <source>
        <strain evidence="1 2">DSM 14427</strain>
    </source>
</reference>
<gene>
    <name evidence="1" type="ORF">CLHUN_02450</name>
</gene>
<proteinExistence type="predicted"/>